<dbReference type="Proteomes" id="UP000271098">
    <property type="component" value="Unassembled WGS sequence"/>
</dbReference>
<organism evidence="5">
    <name type="scientific">Gongylonema pulchrum</name>
    <dbReference type="NCBI Taxonomy" id="637853"/>
    <lineage>
        <taxon>Eukaryota</taxon>
        <taxon>Metazoa</taxon>
        <taxon>Ecdysozoa</taxon>
        <taxon>Nematoda</taxon>
        <taxon>Chromadorea</taxon>
        <taxon>Rhabditida</taxon>
        <taxon>Spirurina</taxon>
        <taxon>Spiruromorpha</taxon>
        <taxon>Spiruroidea</taxon>
        <taxon>Gongylonematidae</taxon>
        <taxon>Gongylonema</taxon>
    </lineage>
</organism>
<dbReference type="GO" id="GO:0018996">
    <property type="term" value="P:molting cycle, collagen and cuticulin-based cuticle"/>
    <property type="evidence" value="ECO:0007669"/>
    <property type="project" value="TreeGrafter"/>
</dbReference>
<keyword evidence="1" id="KW-0472">Membrane</keyword>
<feature type="domain" description="Protein export membrane protein SecD/SecF C-terminal" evidence="2">
    <location>
        <begin position="50"/>
        <end position="115"/>
    </location>
</feature>
<keyword evidence="1" id="KW-0812">Transmembrane</keyword>
<dbReference type="AlphaFoldDB" id="A0A183EVK9"/>
<reference evidence="3 4" key="2">
    <citation type="submission" date="2018-11" db="EMBL/GenBank/DDBJ databases">
        <authorList>
            <consortium name="Pathogen Informatics"/>
        </authorList>
    </citation>
    <scope>NUCLEOTIDE SEQUENCE [LARGE SCALE GENOMIC DNA]</scope>
</reference>
<dbReference type="PANTHER" id="PTHR10796">
    <property type="entry name" value="PATCHED-RELATED"/>
    <property type="match status" value="1"/>
</dbReference>
<dbReference type="InterPro" id="IPR048634">
    <property type="entry name" value="SecD_SecF_C"/>
</dbReference>
<reference evidence="5" key="1">
    <citation type="submission" date="2016-06" db="UniProtKB">
        <authorList>
            <consortium name="WormBaseParasite"/>
        </authorList>
    </citation>
    <scope>IDENTIFICATION</scope>
</reference>
<dbReference type="OrthoDB" id="6510177at2759"/>
<evidence type="ECO:0000259" key="2">
    <source>
        <dbReference type="Pfam" id="PF02355"/>
    </source>
</evidence>
<gene>
    <name evidence="3" type="ORF">GPUH_LOCUS25000</name>
</gene>
<dbReference type="GO" id="GO:0005886">
    <property type="term" value="C:plasma membrane"/>
    <property type="evidence" value="ECO:0007669"/>
    <property type="project" value="TreeGrafter"/>
</dbReference>
<dbReference type="Gene3D" id="1.20.1640.10">
    <property type="entry name" value="Multidrug efflux transporter AcrB transmembrane domain"/>
    <property type="match status" value="1"/>
</dbReference>
<protein>
    <submittedName>
        <fullName evidence="5">SSD domain-containing protein</fullName>
    </submittedName>
</protein>
<proteinExistence type="predicted"/>
<evidence type="ECO:0000256" key="1">
    <source>
        <dbReference type="SAM" id="Phobius"/>
    </source>
</evidence>
<sequence>MSEWSSRAVFVDQCRSVVQGYPRFNATIYDGDTAVLDLILTAKKDLIGSIAVTVFCMGIVCVFFIYSRTGVLIVTFTISSICFTLVGSLSWWGADMDPVTIVDVLIATGFSVDYTAHIAYKYYKLNGDPAERIKQSLREMCSPMLQHFLEQA</sequence>
<evidence type="ECO:0000313" key="4">
    <source>
        <dbReference type="Proteomes" id="UP000271098"/>
    </source>
</evidence>
<evidence type="ECO:0000313" key="5">
    <source>
        <dbReference type="WBParaSite" id="GPUH_0002503001-mRNA-1"/>
    </source>
</evidence>
<feature type="transmembrane region" description="Helical" evidence="1">
    <location>
        <begin position="71"/>
        <end position="92"/>
    </location>
</feature>
<dbReference type="InterPro" id="IPR051697">
    <property type="entry name" value="Patched_domain-protein"/>
</dbReference>
<dbReference type="SUPFAM" id="SSF82866">
    <property type="entry name" value="Multidrug efflux transporter AcrB transmembrane domain"/>
    <property type="match status" value="1"/>
</dbReference>
<dbReference type="WBParaSite" id="GPUH_0002503001-mRNA-1">
    <property type="protein sequence ID" value="GPUH_0002503001-mRNA-1"/>
    <property type="gene ID" value="GPUH_0002503001"/>
</dbReference>
<name>A0A183EVK9_9BILA</name>
<feature type="transmembrane region" description="Helical" evidence="1">
    <location>
        <begin position="46"/>
        <end position="66"/>
    </location>
</feature>
<dbReference type="GO" id="GO:0006897">
    <property type="term" value="P:endocytosis"/>
    <property type="evidence" value="ECO:0007669"/>
    <property type="project" value="TreeGrafter"/>
</dbReference>
<dbReference type="PANTHER" id="PTHR10796:SF108">
    <property type="entry name" value="SSD DOMAIN-CONTAINING PROTEIN"/>
    <property type="match status" value="1"/>
</dbReference>
<dbReference type="Pfam" id="PF02355">
    <property type="entry name" value="SecD_SecF_C"/>
    <property type="match status" value="1"/>
</dbReference>
<keyword evidence="1" id="KW-1133">Transmembrane helix</keyword>
<accession>A0A183EVK9</accession>
<evidence type="ECO:0000313" key="3">
    <source>
        <dbReference type="EMBL" id="VDN43616.1"/>
    </source>
</evidence>
<keyword evidence="4" id="KW-1185">Reference proteome</keyword>
<dbReference type="GO" id="GO:0030659">
    <property type="term" value="C:cytoplasmic vesicle membrane"/>
    <property type="evidence" value="ECO:0007669"/>
    <property type="project" value="TreeGrafter"/>
</dbReference>
<feature type="transmembrane region" description="Helical" evidence="1">
    <location>
        <begin position="98"/>
        <end position="116"/>
    </location>
</feature>
<dbReference type="EMBL" id="UYRT01103358">
    <property type="protein sequence ID" value="VDN43616.1"/>
    <property type="molecule type" value="Genomic_DNA"/>
</dbReference>